<feature type="signal peptide" evidence="1">
    <location>
        <begin position="1"/>
        <end position="23"/>
    </location>
</feature>
<feature type="chain" id="PRO_5045887805" evidence="1">
    <location>
        <begin position="24"/>
        <end position="120"/>
    </location>
</feature>
<evidence type="ECO:0000313" key="3">
    <source>
        <dbReference type="Proteomes" id="UP001595476"/>
    </source>
</evidence>
<protein>
    <submittedName>
        <fullName evidence="2">Uncharacterized protein</fullName>
    </submittedName>
</protein>
<keyword evidence="3" id="KW-1185">Reference proteome</keyword>
<organism evidence="2 3">
    <name type="scientific">Litoribrevibacter euphylliae</name>
    <dbReference type="NCBI Taxonomy" id="1834034"/>
    <lineage>
        <taxon>Bacteria</taxon>
        <taxon>Pseudomonadati</taxon>
        <taxon>Pseudomonadota</taxon>
        <taxon>Gammaproteobacteria</taxon>
        <taxon>Oceanospirillales</taxon>
        <taxon>Oceanospirillaceae</taxon>
        <taxon>Litoribrevibacter</taxon>
    </lineage>
</organism>
<evidence type="ECO:0000256" key="1">
    <source>
        <dbReference type="SAM" id="SignalP"/>
    </source>
</evidence>
<keyword evidence="1" id="KW-0732">Signal</keyword>
<evidence type="ECO:0000313" key="2">
    <source>
        <dbReference type="EMBL" id="MFC3152183.1"/>
    </source>
</evidence>
<accession>A0ABV7HHV1</accession>
<reference evidence="3" key="1">
    <citation type="journal article" date="2019" name="Int. J. Syst. Evol. Microbiol.">
        <title>The Global Catalogue of Microorganisms (GCM) 10K type strain sequencing project: providing services to taxonomists for standard genome sequencing and annotation.</title>
        <authorList>
            <consortium name="The Broad Institute Genomics Platform"/>
            <consortium name="The Broad Institute Genome Sequencing Center for Infectious Disease"/>
            <person name="Wu L."/>
            <person name="Ma J."/>
        </authorList>
    </citation>
    <scope>NUCLEOTIDE SEQUENCE [LARGE SCALE GENOMIC DNA]</scope>
    <source>
        <strain evidence="3">KCTC 52438</strain>
    </source>
</reference>
<name>A0ABV7HHV1_9GAMM</name>
<gene>
    <name evidence="2" type="ORF">ACFOEK_14190</name>
</gene>
<dbReference type="RefSeq" id="WP_386722060.1">
    <property type="nucleotide sequence ID" value="NZ_JBHRSZ010000006.1"/>
</dbReference>
<dbReference type="Proteomes" id="UP001595476">
    <property type="component" value="Unassembled WGS sequence"/>
</dbReference>
<sequence length="120" mass="13239">MSNFIRILFVSLFIGGISWGAQAQTLPPPDNDVHQGYDEIGVIDSFMADKIVVSDSVYTLSSFVSCFDVRGNKDIACYGTKKAKWVGLIFDDGITAQGIQLKSIHQLSESQYKALVKDEE</sequence>
<proteinExistence type="predicted"/>
<comment type="caution">
    <text evidence="2">The sequence shown here is derived from an EMBL/GenBank/DDBJ whole genome shotgun (WGS) entry which is preliminary data.</text>
</comment>
<dbReference type="EMBL" id="JBHRSZ010000006">
    <property type="protein sequence ID" value="MFC3152183.1"/>
    <property type="molecule type" value="Genomic_DNA"/>
</dbReference>